<dbReference type="Proteomes" id="UP000319040">
    <property type="component" value="Unassembled WGS sequence"/>
</dbReference>
<dbReference type="OrthoDB" id="1089958at2"/>
<dbReference type="SUPFAM" id="SSF49464">
    <property type="entry name" value="Carboxypeptidase regulatory domain-like"/>
    <property type="match status" value="1"/>
</dbReference>
<protein>
    <submittedName>
        <fullName evidence="3">Outer membrane receptor for ferrienterochelin and colicins</fullName>
    </submittedName>
</protein>
<dbReference type="Gene3D" id="2.60.40.1120">
    <property type="entry name" value="Carboxypeptidase-like, regulatory domain"/>
    <property type="match status" value="1"/>
</dbReference>
<keyword evidence="1" id="KW-0472">Membrane</keyword>
<keyword evidence="1" id="KW-0812">Transmembrane</keyword>
<evidence type="ECO:0000313" key="3">
    <source>
        <dbReference type="EMBL" id="SMO91944.1"/>
    </source>
</evidence>
<reference evidence="3 4" key="1">
    <citation type="submission" date="2017-05" db="EMBL/GenBank/DDBJ databases">
        <authorList>
            <person name="Varghese N."/>
            <person name="Submissions S."/>
        </authorList>
    </citation>
    <scope>NUCLEOTIDE SEQUENCE [LARGE SCALE GENOMIC DNA]</scope>
    <source>
        <strain evidence="3 4">DSM 27040</strain>
    </source>
</reference>
<gene>
    <name evidence="3" type="ORF">SAMN06265379_11535</name>
</gene>
<dbReference type="Gene3D" id="2.170.130.10">
    <property type="entry name" value="TonB-dependent receptor, plug domain"/>
    <property type="match status" value="1"/>
</dbReference>
<dbReference type="InterPro" id="IPR037066">
    <property type="entry name" value="Plug_dom_sf"/>
</dbReference>
<organism evidence="3 4">
    <name type="scientific">Saccharicrinis carchari</name>
    <dbReference type="NCBI Taxonomy" id="1168039"/>
    <lineage>
        <taxon>Bacteria</taxon>
        <taxon>Pseudomonadati</taxon>
        <taxon>Bacteroidota</taxon>
        <taxon>Bacteroidia</taxon>
        <taxon>Marinilabiliales</taxon>
        <taxon>Marinilabiliaceae</taxon>
        <taxon>Saccharicrinis</taxon>
    </lineage>
</organism>
<evidence type="ECO:0000259" key="2">
    <source>
        <dbReference type="Pfam" id="PF14905"/>
    </source>
</evidence>
<accession>A0A521F774</accession>
<keyword evidence="4" id="KW-1185">Reference proteome</keyword>
<dbReference type="Pfam" id="PF13715">
    <property type="entry name" value="CarbopepD_reg_2"/>
    <property type="match status" value="1"/>
</dbReference>
<dbReference type="Pfam" id="PF14905">
    <property type="entry name" value="OMP_b-brl_3"/>
    <property type="match status" value="1"/>
</dbReference>
<feature type="transmembrane region" description="Helical" evidence="1">
    <location>
        <begin position="7"/>
        <end position="26"/>
    </location>
</feature>
<dbReference type="AlphaFoldDB" id="A0A521F774"/>
<keyword evidence="1" id="KW-1133">Transmembrane helix</keyword>
<feature type="domain" description="Outer membrane protein beta-barrel" evidence="2">
    <location>
        <begin position="398"/>
        <end position="724"/>
    </location>
</feature>
<dbReference type="SUPFAM" id="SSF56935">
    <property type="entry name" value="Porins"/>
    <property type="match status" value="1"/>
</dbReference>
<dbReference type="RefSeq" id="WP_142534769.1">
    <property type="nucleotide sequence ID" value="NZ_FXTB01000015.1"/>
</dbReference>
<sequence>MAETGKVSIKTIIVMGLLLISGINMMSEQHQFVIHGKLKDKSTKLPIEFATIAIGCSKNDSIVTSMISDSKGDFVCNVAPGQYEISIRCLGYKPIGKTIHVYKQDIHLKPFNMVIDNNALEEVNVIASSYNEQFDKSIQNITKQFKEGTSNVSDLLAKIRGVDIDPLDNSIRVDNQKNALLLVNGAKKEQKYIKNLSPDRISRIEISRNPTGRYISEGYTSVINIILKKNYTGYDLHLEEKGIYSLDKSNGDDFLFSNLASVDLTYTFKKVNIYGSYTNMKANTNLFVKNIKILEESKLVKEPVTSSPNSKRDGFLHTYLLGADIFISPKQTISLETNIIQSPIEKNNTARTYNNALSSLESTEVFTSILTTNQSDKEYYSQLTYRNRFSEKNKLELDYSYNFTESELLNNYIEDTGTETKQKLISNRTSSIVDLNFKHLFNDTYTMEGGYKNTYRSYDYEYLSLMQEPNIEVNKDIRNLIYTYFSFTPEGKIKTKIGIAVEQNILKANNKSNYNYSPQPFFSLCYKRNRNLNVTLKINSDSRYPYTKQVSPNELTIDRLSSEIGIPNLNYSTRYVSSLDFKLLKNSLSIEPFYIYTNNYISKTGDIKDDHFKYSYSNLDKYESYGLKMSAKLFIVPKKISFNLTASLYKDKTEFGNHTNDLTDYTMNVNIMYLSSKHKTIYAMTLKRMNAKQIQAYGYYNNDNDHIGCIVRQPFFQQKMAVTFLYLLPVSSGLDYSMNSYFEHSSFREQSTTNVGMLKNLFMVNLSFNLNKGNEIKSVEKRNYKEKRMTKGFF</sequence>
<proteinExistence type="predicted"/>
<name>A0A521F774_SACCC</name>
<dbReference type="EMBL" id="FXTB01000015">
    <property type="protein sequence ID" value="SMO91944.1"/>
    <property type="molecule type" value="Genomic_DNA"/>
</dbReference>
<keyword evidence="3" id="KW-0675">Receptor</keyword>
<evidence type="ECO:0000313" key="4">
    <source>
        <dbReference type="Proteomes" id="UP000319040"/>
    </source>
</evidence>
<dbReference type="InterPro" id="IPR041700">
    <property type="entry name" value="OMP_b-brl_3"/>
</dbReference>
<dbReference type="InterPro" id="IPR008969">
    <property type="entry name" value="CarboxyPept-like_regulatory"/>
</dbReference>
<evidence type="ECO:0000256" key="1">
    <source>
        <dbReference type="SAM" id="Phobius"/>
    </source>
</evidence>